<feature type="region of interest" description="Disordered" evidence="1">
    <location>
        <begin position="122"/>
        <end position="144"/>
    </location>
</feature>
<feature type="region of interest" description="Disordered" evidence="1">
    <location>
        <begin position="35"/>
        <end position="75"/>
    </location>
</feature>
<dbReference type="AlphaFoldDB" id="A0AAN8NKK8"/>
<proteinExistence type="predicted"/>
<dbReference type="EMBL" id="JAVHJM010000006">
    <property type="protein sequence ID" value="KAK6513109.1"/>
    <property type="molecule type" value="Genomic_DNA"/>
</dbReference>
<accession>A0AAN8NKK8</accession>
<organism evidence="2 3">
    <name type="scientific">Arthrobotrys conoides</name>
    <dbReference type="NCBI Taxonomy" id="74498"/>
    <lineage>
        <taxon>Eukaryota</taxon>
        <taxon>Fungi</taxon>
        <taxon>Dikarya</taxon>
        <taxon>Ascomycota</taxon>
        <taxon>Pezizomycotina</taxon>
        <taxon>Orbiliomycetes</taxon>
        <taxon>Orbiliales</taxon>
        <taxon>Orbiliaceae</taxon>
        <taxon>Arthrobotrys</taxon>
    </lineage>
</organism>
<evidence type="ECO:0000313" key="3">
    <source>
        <dbReference type="Proteomes" id="UP001307849"/>
    </source>
</evidence>
<reference evidence="2 3" key="1">
    <citation type="submission" date="2019-10" db="EMBL/GenBank/DDBJ databases">
        <authorList>
            <person name="Palmer J.M."/>
        </authorList>
    </citation>
    <scope>NUCLEOTIDE SEQUENCE [LARGE SCALE GENOMIC DNA]</scope>
    <source>
        <strain evidence="2 3">TWF506</strain>
    </source>
</reference>
<comment type="caution">
    <text evidence="2">The sequence shown here is derived from an EMBL/GenBank/DDBJ whole genome shotgun (WGS) entry which is preliminary data.</text>
</comment>
<name>A0AAN8NKK8_9PEZI</name>
<evidence type="ECO:0000313" key="2">
    <source>
        <dbReference type="EMBL" id="KAK6513109.1"/>
    </source>
</evidence>
<protein>
    <submittedName>
        <fullName evidence="2">Uncharacterized protein</fullName>
    </submittedName>
</protein>
<sequence>MTIAEEDAKITITILNRGGVLRIFGSVTRRVQPLVEVSGNPTKSSAPPPPEKPSKLWKTNHQETGENSKREAATLDLSGHPRWTAINSPLGKRIEAARYNVLELCHQSSSVLVAPQSVDKFSQRRRKWRSNGSNEEPAPKKRKYQELLPWERNITAM</sequence>
<evidence type="ECO:0000256" key="1">
    <source>
        <dbReference type="SAM" id="MobiDB-lite"/>
    </source>
</evidence>
<feature type="compositionally biased region" description="Basic and acidic residues" evidence="1">
    <location>
        <begin position="60"/>
        <end position="73"/>
    </location>
</feature>
<dbReference type="Proteomes" id="UP001307849">
    <property type="component" value="Unassembled WGS sequence"/>
</dbReference>
<gene>
    <name evidence="2" type="ORF">TWF506_009275</name>
</gene>
<keyword evidence="3" id="KW-1185">Reference proteome</keyword>